<organism evidence="1 2">
    <name type="scientific">Trifolium medium</name>
    <dbReference type="NCBI Taxonomy" id="97028"/>
    <lineage>
        <taxon>Eukaryota</taxon>
        <taxon>Viridiplantae</taxon>
        <taxon>Streptophyta</taxon>
        <taxon>Embryophyta</taxon>
        <taxon>Tracheophyta</taxon>
        <taxon>Spermatophyta</taxon>
        <taxon>Magnoliopsida</taxon>
        <taxon>eudicotyledons</taxon>
        <taxon>Gunneridae</taxon>
        <taxon>Pentapetalae</taxon>
        <taxon>rosids</taxon>
        <taxon>fabids</taxon>
        <taxon>Fabales</taxon>
        <taxon>Fabaceae</taxon>
        <taxon>Papilionoideae</taxon>
        <taxon>50 kb inversion clade</taxon>
        <taxon>NPAAA clade</taxon>
        <taxon>Hologalegina</taxon>
        <taxon>IRL clade</taxon>
        <taxon>Trifolieae</taxon>
        <taxon>Trifolium</taxon>
    </lineage>
</organism>
<name>A0A392SYD8_9FABA</name>
<accession>A0A392SYD8</accession>
<proteinExistence type="predicted"/>
<comment type="caution">
    <text evidence="1">The sequence shown here is derived from an EMBL/GenBank/DDBJ whole genome shotgun (WGS) entry which is preliminary data.</text>
</comment>
<sequence length="40" mass="4384">SPAKDEGAVNTVKRNLSDVFDGVAKLEGIKTLKRVKIEKE</sequence>
<protein>
    <submittedName>
        <fullName evidence="1">Uncharacterized protein</fullName>
    </submittedName>
</protein>
<keyword evidence="2" id="KW-1185">Reference proteome</keyword>
<evidence type="ECO:0000313" key="2">
    <source>
        <dbReference type="Proteomes" id="UP000265520"/>
    </source>
</evidence>
<dbReference type="EMBL" id="LXQA010460116">
    <property type="protein sequence ID" value="MCI53234.1"/>
    <property type="molecule type" value="Genomic_DNA"/>
</dbReference>
<dbReference type="Proteomes" id="UP000265520">
    <property type="component" value="Unassembled WGS sequence"/>
</dbReference>
<feature type="non-terminal residue" evidence="1">
    <location>
        <position position="1"/>
    </location>
</feature>
<dbReference type="AlphaFoldDB" id="A0A392SYD8"/>
<reference evidence="1 2" key="1">
    <citation type="journal article" date="2018" name="Front. Plant Sci.">
        <title>Red Clover (Trifolium pratense) and Zigzag Clover (T. medium) - A Picture of Genomic Similarities and Differences.</title>
        <authorList>
            <person name="Dluhosova J."/>
            <person name="Istvanek J."/>
            <person name="Nedelnik J."/>
            <person name="Repkova J."/>
        </authorList>
    </citation>
    <scope>NUCLEOTIDE SEQUENCE [LARGE SCALE GENOMIC DNA]</scope>
    <source>
        <strain evidence="2">cv. 10/8</strain>
        <tissue evidence="1">Leaf</tissue>
    </source>
</reference>
<evidence type="ECO:0000313" key="1">
    <source>
        <dbReference type="EMBL" id="MCI53234.1"/>
    </source>
</evidence>